<keyword evidence="10 12" id="KW-0406">Ion transport</keyword>
<keyword evidence="4 12" id="KW-1003">Cell membrane</keyword>
<protein>
    <recommendedName>
        <fullName evidence="12">Trk system potassium uptake protein</fullName>
    </recommendedName>
</protein>
<evidence type="ECO:0000256" key="1">
    <source>
        <dbReference type="ARBA" id="ARBA00004429"/>
    </source>
</evidence>
<keyword evidence="3 12" id="KW-0813">Transport</keyword>
<feature type="transmembrane region" description="Helical" evidence="13">
    <location>
        <begin position="69"/>
        <end position="90"/>
    </location>
</feature>
<comment type="similarity">
    <text evidence="2 12">Belongs to the TrkH potassium transport family.</text>
</comment>
<evidence type="ECO:0000256" key="12">
    <source>
        <dbReference type="PIRNR" id="PIRNR006247"/>
    </source>
</evidence>
<keyword evidence="9 13" id="KW-1133">Transmembrane helix</keyword>
<keyword evidence="6 12" id="KW-0633">Potassium transport</keyword>
<feature type="transmembrane region" description="Helical" evidence="13">
    <location>
        <begin position="455"/>
        <end position="476"/>
    </location>
</feature>
<evidence type="ECO:0000256" key="2">
    <source>
        <dbReference type="ARBA" id="ARBA00009137"/>
    </source>
</evidence>
<evidence type="ECO:0000256" key="7">
    <source>
        <dbReference type="ARBA" id="ARBA00022692"/>
    </source>
</evidence>
<accession>A0ABP7NBY2</accession>
<dbReference type="Pfam" id="PF02386">
    <property type="entry name" value="TrkH"/>
    <property type="match status" value="1"/>
</dbReference>
<dbReference type="InterPro" id="IPR003445">
    <property type="entry name" value="Cat_transpt"/>
</dbReference>
<keyword evidence="5 12" id="KW-0997">Cell inner membrane</keyword>
<proteinExistence type="inferred from homology"/>
<dbReference type="PANTHER" id="PTHR32024:SF2">
    <property type="entry name" value="TRK SYSTEM POTASSIUM UPTAKE PROTEIN TRKG-RELATED"/>
    <property type="match status" value="1"/>
</dbReference>
<evidence type="ECO:0000256" key="9">
    <source>
        <dbReference type="ARBA" id="ARBA00022989"/>
    </source>
</evidence>
<evidence type="ECO:0000313" key="14">
    <source>
        <dbReference type="EMBL" id="GAA3942341.1"/>
    </source>
</evidence>
<dbReference type="RefSeq" id="WP_344800700.1">
    <property type="nucleotide sequence ID" value="NZ_BAABBN010000017.1"/>
</dbReference>
<feature type="transmembrane region" description="Helical" evidence="13">
    <location>
        <begin position="38"/>
        <end position="57"/>
    </location>
</feature>
<evidence type="ECO:0000256" key="3">
    <source>
        <dbReference type="ARBA" id="ARBA00022448"/>
    </source>
</evidence>
<feature type="transmembrane region" description="Helical" evidence="13">
    <location>
        <begin position="136"/>
        <end position="163"/>
    </location>
</feature>
<dbReference type="PIRSF" id="PIRSF006247">
    <property type="entry name" value="TrkH"/>
    <property type="match status" value="1"/>
</dbReference>
<feature type="transmembrane region" description="Helical" evidence="13">
    <location>
        <begin position="395"/>
        <end position="416"/>
    </location>
</feature>
<dbReference type="NCBIfam" id="TIGR00933">
    <property type="entry name" value="2a38"/>
    <property type="match status" value="1"/>
</dbReference>
<keyword evidence="8 12" id="KW-0630">Potassium</keyword>
<evidence type="ECO:0000256" key="13">
    <source>
        <dbReference type="SAM" id="Phobius"/>
    </source>
</evidence>
<comment type="caution">
    <text evidence="14">The sequence shown here is derived from an EMBL/GenBank/DDBJ whole genome shotgun (WGS) entry which is preliminary data.</text>
</comment>
<feature type="transmembrane region" description="Helical" evidence="13">
    <location>
        <begin position="237"/>
        <end position="256"/>
    </location>
</feature>
<keyword evidence="11 12" id="KW-0472">Membrane</keyword>
<evidence type="ECO:0000256" key="8">
    <source>
        <dbReference type="ARBA" id="ARBA00022958"/>
    </source>
</evidence>
<evidence type="ECO:0000256" key="4">
    <source>
        <dbReference type="ARBA" id="ARBA00022475"/>
    </source>
</evidence>
<feature type="transmembrane region" description="Helical" evidence="13">
    <location>
        <begin position="331"/>
        <end position="353"/>
    </location>
</feature>
<keyword evidence="15" id="KW-1185">Reference proteome</keyword>
<name>A0ABP7NBY2_9GAMM</name>
<feature type="transmembrane region" description="Helical" evidence="13">
    <location>
        <begin position="184"/>
        <end position="202"/>
    </location>
</feature>
<comment type="subcellular location">
    <subcellularLocation>
        <location evidence="1 12">Cell inner membrane</location>
        <topology evidence="1 12">Multi-pass membrane protein</topology>
    </subcellularLocation>
</comment>
<dbReference type="EMBL" id="BAABBN010000017">
    <property type="protein sequence ID" value="GAA3942341.1"/>
    <property type="molecule type" value="Genomic_DNA"/>
</dbReference>
<keyword evidence="7 13" id="KW-0812">Transmembrane</keyword>
<gene>
    <name evidence="14" type="ORF">GCM10022277_42720</name>
</gene>
<sequence>MHLVLTSRILGILLMIFSLAMLPPVVISLIYQDGGTEAFGIAFAINVIAGFILWYPARRYRKELSVRDGFFVTLMFWLVLGLFGAFPLMLSDHPGLSFTDAFFESLSGLTTTGATVITGLDDLPHSILFYRQQLQWLGGMGIIVLAVAILPMLGIGGMQLYRAETPGPMKDSKLTPRITETAKALWYIYLSLTVACAVGYWIAGMNVFDAICHSFATVAIGGFSTHDASMGYFNSAAIELICVFFMIISAFNFSLHFLSWRRGSFIYYWKDPETRFFLGILALAVIITGLTLATTQAYSETDSWRHALFGVVSVATTTGFGIGDFSSWPSYLPFLVFSLAFIGGCAGSTGGGMKVIRTLLVYKQGLREIRRLLHPNAVIPIKVGRKPVPDRVIEAVWGFFSVYIITFIGLQIGLLMSGLDMVTAWSAVGACINNLGPGLGEVAANYGEINDPAKWILSAAMLLGRLEIFTVLVLFIPDFWER</sequence>
<feature type="transmembrane region" description="Helical" evidence="13">
    <location>
        <begin position="12"/>
        <end position="32"/>
    </location>
</feature>
<dbReference type="Proteomes" id="UP001501565">
    <property type="component" value="Unassembled WGS sequence"/>
</dbReference>
<feature type="transmembrane region" description="Helical" evidence="13">
    <location>
        <begin position="276"/>
        <end position="295"/>
    </location>
</feature>
<evidence type="ECO:0000256" key="5">
    <source>
        <dbReference type="ARBA" id="ARBA00022519"/>
    </source>
</evidence>
<evidence type="ECO:0000256" key="11">
    <source>
        <dbReference type="ARBA" id="ARBA00023136"/>
    </source>
</evidence>
<reference evidence="15" key="1">
    <citation type="journal article" date="2019" name="Int. J. Syst. Evol. Microbiol.">
        <title>The Global Catalogue of Microorganisms (GCM) 10K type strain sequencing project: providing services to taxonomists for standard genome sequencing and annotation.</title>
        <authorList>
            <consortium name="The Broad Institute Genomics Platform"/>
            <consortium name="The Broad Institute Genome Sequencing Center for Infectious Disease"/>
            <person name="Wu L."/>
            <person name="Ma J."/>
        </authorList>
    </citation>
    <scope>NUCLEOTIDE SEQUENCE [LARGE SCALE GENOMIC DNA]</scope>
    <source>
        <strain evidence="15">JCM 17551</strain>
    </source>
</reference>
<evidence type="ECO:0000313" key="15">
    <source>
        <dbReference type="Proteomes" id="UP001501565"/>
    </source>
</evidence>
<evidence type="ECO:0000256" key="6">
    <source>
        <dbReference type="ARBA" id="ARBA00022538"/>
    </source>
</evidence>
<organism evidence="14 15">
    <name type="scientific">Litoribacillus peritrichatus</name>
    <dbReference type="NCBI Taxonomy" id="718191"/>
    <lineage>
        <taxon>Bacteria</taxon>
        <taxon>Pseudomonadati</taxon>
        <taxon>Pseudomonadota</taxon>
        <taxon>Gammaproteobacteria</taxon>
        <taxon>Oceanospirillales</taxon>
        <taxon>Oceanospirillaceae</taxon>
        <taxon>Litoribacillus</taxon>
    </lineage>
</organism>
<dbReference type="PANTHER" id="PTHR32024">
    <property type="entry name" value="TRK SYSTEM POTASSIUM UPTAKE PROTEIN TRKG-RELATED"/>
    <property type="match status" value="1"/>
</dbReference>
<dbReference type="InterPro" id="IPR004772">
    <property type="entry name" value="TrkH"/>
</dbReference>
<evidence type="ECO:0000256" key="10">
    <source>
        <dbReference type="ARBA" id="ARBA00023065"/>
    </source>
</evidence>